<name>A0A919NAX2_9ACTN</name>
<protein>
    <recommendedName>
        <fullName evidence="2">DUF2510 domain-containing protein</fullName>
    </recommendedName>
</protein>
<proteinExistence type="predicted"/>
<organism evidence="3 4">
    <name type="scientific">Actinoplanes siamensis</name>
    <dbReference type="NCBI Taxonomy" id="1223317"/>
    <lineage>
        <taxon>Bacteria</taxon>
        <taxon>Bacillati</taxon>
        <taxon>Actinomycetota</taxon>
        <taxon>Actinomycetes</taxon>
        <taxon>Micromonosporales</taxon>
        <taxon>Micromonosporaceae</taxon>
        <taxon>Actinoplanes</taxon>
    </lineage>
</organism>
<reference evidence="3" key="1">
    <citation type="submission" date="2021-01" db="EMBL/GenBank/DDBJ databases">
        <title>Whole genome shotgun sequence of Actinoplanes siamensis NBRC 109076.</title>
        <authorList>
            <person name="Komaki H."/>
            <person name="Tamura T."/>
        </authorList>
    </citation>
    <scope>NUCLEOTIDE SEQUENCE</scope>
    <source>
        <strain evidence="3">NBRC 109076</strain>
    </source>
</reference>
<comment type="caution">
    <text evidence="3">The sequence shown here is derived from an EMBL/GenBank/DDBJ whole genome shotgun (WGS) entry which is preliminary data.</text>
</comment>
<keyword evidence="4" id="KW-1185">Reference proteome</keyword>
<keyword evidence="1" id="KW-0472">Membrane</keyword>
<keyword evidence="1" id="KW-0812">Transmembrane</keyword>
<dbReference type="EMBL" id="BOMW01000049">
    <property type="protein sequence ID" value="GIF07410.1"/>
    <property type="molecule type" value="Genomic_DNA"/>
</dbReference>
<evidence type="ECO:0000313" key="4">
    <source>
        <dbReference type="Proteomes" id="UP000629619"/>
    </source>
</evidence>
<dbReference type="InterPro" id="IPR018929">
    <property type="entry name" value="DUF2510"/>
</dbReference>
<dbReference type="AlphaFoldDB" id="A0A919NAX2"/>
<dbReference type="Pfam" id="PF10708">
    <property type="entry name" value="DUF2510"/>
    <property type="match status" value="1"/>
</dbReference>
<feature type="transmembrane region" description="Helical" evidence="1">
    <location>
        <begin position="204"/>
        <end position="223"/>
    </location>
</feature>
<evidence type="ECO:0000313" key="3">
    <source>
        <dbReference type="EMBL" id="GIF07410.1"/>
    </source>
</evidence>
<keyword evidence="1" id="KW-1133">Transmembrane helix</keyword>
<feature type="domain" description="DUF2510" evidence="2">
    <location>
        <begin position="39"/>
        <end position="69"/>
    </location>
</feature>
<accession>A0A919NAX2</accession>
<gene>
    <name evidence="3" type="ORF">Asi03nite_49480</name>
</gene>
<evidence type="ECO:0000256" key="1">
    <source>
        <dbReference type="SAM" id="Phobius"/>
    </source>
</evidence>
<evidence type="ECO:0000259" key="2">
    <source>
        <dbReference type="Pfam" id="PF10708"/>
    </source>
</evidence>
<dbReference type="Proteomes" id="UP000629619">
    <property type="component" value="Unassembled WGS sequence"/>
</dbReference>
<sequence length="224" mass="22173">MLVTERLSKGRAGRSDGVGRCWTAAETRTAPMTSAAQPAGWYADPSGLPAIRWWDGQQWTDHLQPGAAALPPAAGLGGYFPAAAPSGPLVPGPHTVAPDDPESAEIFATSSAAAGATFPAALTGGAGTGSTGGAGAGFRDGAVPVPAAEHIDYSMPPVDGGSATFRGNGPDAVGEALSAFGTGAQVPDKRPAARHATGLLTHPLLLATLAVVILAAIVAQAVLL</sequence>